<dbReference type="FunFam" id="3.40.50.1820:FF:000368">
    <property type="entry name" value="Unplaced genomic scaffold supercont2.8, whole genome shotgun sequence"/>
    <property type="match status" value="1"/>
</dbReference>
<evidence type="ECO:0000313" key="7">
    <source>
        <dbReference type="EMBL" id="RDW65420.1"/>
    </source>
</evidence>
<feature type="chain" id="PRO_5017793334" evidence="6">
    <location>
        <begin position="21"/>
        <end position="567"/>
    </location>
</feature>
<organism evidence="7 8">
    <name type="scientific">Coleophoma crateriformis</name>
    <dbReference type="NCBI Taxonomy" id="565419"/>
    <lineage>
        <taxon>Eukaryota</taxon>
        <taxon>Fungi</taxon>
        <taxon>Dikarya</taxon>
        <taxon>Ascomycota</taxon>
        <taxon>Pezizomycotina</taxon>
        <taxon>Leotiomycetes</taxon>
        <taxon>Helotiales</taxon>
        <taxon>Dermateaceae</taxon>
        <taxon>Coleophoma</taxon>
    </lineage>
</organism>
<keyword evidence="8" id="KW-1185">Reference proteome</keyword>
<evidence type="ECO:0000313" key="8">
    <source>
        <dbReference type="Proteomes" id="UP000256328"/>
    </source>
</evidence>
<name>A0A3D8QUT4_9HELO</name>
<dbReference type="AlphaFoldDB" id="A0A3D8QUT4"/>
<dbReference type="EMBL" id="PDLN01000015">
    <property type="protein sequence ID" value="RDW65420.1"/>
    <property type="molecule type" value="Genomic_DNA"/>
</dbReference>
<evidence type="ECO:0000256" key="1">
    <source>
        <dbReference type="ARBA" id="ARBA00011079"/>
    </source>
</evidence>
<dbReference type="Gene3D" id="3.40.50.1820">
    <property type="entry name" value="alpha/beta hydrolase"/>
    <property type="match status" value="2"/>
</dbReference>
<keyword evidence="3 6" id="KW-0732">Signal</keyword>
<evidence type="ECO:0000256" key="2">
    <source>
        <dbReference type="ARBA" id="ARBA00022670"/>
    </source>
</evidence>
<sequence>MIARKNVLVLLLGLLGAATALGPARVGTNFAIERRLSSTTFGTRSLQKRDIDPSLLYPEHNLSVPIDHFHNSTRYEPHSDGMFNLRYFFDASHYKSGGPVIVLQGGETSVTDRLSFLQKGLLQQLVQATNGIAVILEHRYYGSSWPVPDLSTENMRFLSTEQALADEAYFAQNIVFPGLENHNLQAPGTAWIGYGGSYAGGFNAFLRKLYPDVFWGTISSSGVIEAIWDYWTYYEPIRVYAPQTCISNLQKLTHAFDNILIKLNDSASTAELKTAFGLPNVTHDDDFVSVLSYGVENWQSKNWDPALNSPDFDLFCGNISAPGIIYPATAGLNSTVHDLLTKGGYGSETSTLTNPMLNYIGWLTGYAVDSCSSENQDECFGQHNFTYYAQDDLSQAWRSWPYQYCTEWGYLQTGSGVPADQLPLISRLIDLKYSSLVCEGAFNITTPPDVELVNKYGGFNISYPRLAMIDGEWDPWRPATAHASPFNNTAVNRTNTVSEPFILIDDAVHHWDENGVFPNETVDTPPNFFPPLTITNTQAKEVQFVTAWMAEWAYLQKTKDLAPLEDL</sequence>
<keyword evidence="2" id="KW-0645">Protease</keyword>
<dbReference type="GO" id="GO:0008239">
    <property type="term" value="F:dipeptidyl-peptidase activity"/>
    <property type="evidence" value="ECO:0007669"/>
    <property type="project" value="TreeGrafter"/>
</dbReference>
<feature type="signal peptide" evidence="6">
    <location>
        <begin position="1"/>
        <end position="20"/>
    </location>
</feature>
<dbReference type="SUPFAM" id="SSF53474">
    <property type="entry name" value="alpha/beta-Hydrolases"/>
    <property type="match status" value="1"/>
</dbReference>
<evidence type="ECO:0000256" key="5">
    <source>
        <dbReference type="ARBA" id="ARBA00023180"/>
    </source>
</evidence>
<comment type="similarity">
    <text evidence="1">Belongs to the peptidase S28 family.</text>
</comment>
<dbReference type="InterPro" id="IPR008758">
    <property type="entry name" value="Peptidase_S28"/>
</dbReference>
<evidence type="ECO:0000256" key="6">
    <source>
        <dbReference type="SAM" id="SignalP"/>
    </source>
</evidence>
<comment type="caution">
    <text evidence="7">The sequence shown here is derived from an EMBL/GenBank/DDBJ whole genome shotgun (WGS) entry which is preliminary data.</text>
</comment>
<dbReference type="FunFam" id="3.40.50.1820:FF:000251">
    <property type="entry name" value="Extracelular serine carboxypeptidase, putative"/>
    <property type="match status" value="1"/>
</dbReference>
<dbReference type="OrthoDB" id="1735038at2759"/>
<protein>
    <submittedName>
        <fullName evidence="7">Uncharacterized protein</fullName>
    </submittedName>
</protein>
<keyword evidence="5" id="KW-0325">Glycoprotein</keyword>
<evidence type="ECO:0000256" key="3">
    <source>
        <dbReference type="ARBA" id="ARBA00022729"/>
    </source>
</evidence>
<dbReference type="GO" id="GO:0070008">
    <property type="term" value="F:serine-type exopeptidase activity"/>
    <property type="evidence" value="ECO:0007669"/>
    <property type="project" value="InterPro"/>
</dbReference>
<accession>A0A3D8QUT4</accession>
<proteinExistence type="inferred from homology"/>
<dbReference type="GO" id="GO:0006508">
    <property type="term" value="P:proteolysis"/>
    <property type="evidence" value="ECO:0007669"/>
    <property type="project" value="UniProtKB-KW"/>
</dbReference>
<reference evidence="7 8" key="1">
    <citation type="journal article" date="2018" name="IMA Fungus">
        <title>IMA Genome-F 9: Draft genome sequence of Annulohypoxylon stygium, Aspergillus mulundensis, Berkeleyomyces basicola (syn. Thielaviopsis basicola), Ceratocystis smalleyi, two Cercospora beticola strains, Coleophoma cylindrospora, Fusarium fracticaudum, Phialophora cf. hyalina, and Morchella septimelata.</title>
        <authorList>
            <person name="Wingfield B.D."/>
            <person name="Bills G.F."/>
            <person name="Dong Y."/>
            <person name="Huang W."/>
            <person name="Nel W.J."/>
            <person name="Swalarsk-Parry B.S."/>
            <person name="Vaghefi N."/>
            <person name="Wilken P.M."/>
            <person name="An Z."/>
            <person name="de Beer Z.W."/>
            <person name="De Vos L."/>
            <person name="Chen L."/>
            <person name="Duong T.A."/>
            <person name="Gao Y."/>
            <person name="Hammerbacher A."/>
            <person name="Kikkert J.R."/>
            <person name="Li Y."/>
            <person name="Li H."/>
            <person name="Li K."/>
            <person name="Li Q."/>
            <person name="Liu X."/>
            <person name="Ma X."/>
            <person name="Naidoo K."/>
            <person name="Pethybridge S.J."/>
            <person name="Sun J."/>
            <person name="Steenkamp E.T."/>
            <person name="van der Nest M.A."/>
            <person name="van Wyk S."/>
            <person name="Wingfield M.J."/>
            <person name="Xiong C."/>
            <person name="Yue Q."/>
            <person name="Zhang X."/>
        </authorList>
    </citation>
    <scope>NUCLEOTIDE SEQUENCE [LARGE SCALE GENOMIC DNA]</scope>
    <source>
        <strain evidence="7 8">BP5796</strain>
    </source>
</reference>
<gene>
    <name evidence="7" type="ORF">BP5796_10112</name>
</gene>
<dbReference type="Proteomes" id="UP000256328">
    <property type="component" value="Unassembled WGS sequence"/>
</dbReference>
<dbReference type="InterPro" id="IPR029058">
    <property type="entry name" value="AB_hydrolase_fold"/>
</dbReference>
<dbReference type="Pfam" id="PF05577">
    <property type="entry name" value="Peptidase_S28"/>
    <property type="match status" value="2"/>
</dbReference>
<evidence type="ECO:0000256" key="4">
    <source>
        <dbReference type="ARBA" id="ARBA00022801"/>
    </source>
</evidence>
<dbReference type="PANTHER" id="PTHR11010">
    <property type="entry name" value="PROTEASE S28 PRO-X CARBOXYPEPTIDASE-RELATED"/>
    <property type="match status" value="1"/>
</dbReference>
<keyword evidence="4" id="KW-0378">Hydrolase</keyword>
<dbReference type="PANTHER" id="PTHR11010:SF117">
    <property type="entry name" value="SERINE PROTEASE 16"/>
    <property type="match status" value="1"/>
</dbReference>